<dbReference type="InterPro" id="IPR005964">
    <property type="entry name" value="Glc/Gal_transptr_bac"/>
</dbReference>
<dbReference type="RefSeq" id="WP_071503923.1">
    <property type="nucleotide sequence ID" value="NZ_MORL01000007.1"/>
</dbReference>
<gene>
    <name evidence="13" type="ORF">BLX24_14685</name>
</gene>
<keyword evidence="10 11" id="KW-0472">Membrane</keyword>
<dbReference type="Gene3D" id="1.20.1250.20">
    <property type="entry name" value="MFS general substrate transporter like domains"/>
    <property type="match status" value="2"/>
</dbReference>
<keyword evidence="4" id="KW-0813">Transport</keyword>
<feature type="transmembrane region" description="Helical" evidence="11">
    <location>
        <begin position="238"/>
        <end position="263"/>
    </location>
</feature>
<dbReference type="PROSITE" id="PS50850">
    <property type="entry name" value="MFS"/>
    <property type="match status" value="1"/>
</dbReference>
<evidence type="ECO:0000256" key="8">
    <source>
        <dbReference type="ARBA" id="ARBA00022692"/>
    </source>
</evidence>
<dbReference type="PANTHER" id="PTHR43702">
    <property type="entry name" value="L-FUCOSE-PROTON SYMPORTER"/>
    <property type="match status" value="1"/>
</dbReference>
<proteinExistence type="inferred from homology"/>
<dbReference type="Pfam" id="PF07690">
    <property type="entry name" value="MFS_1"/>
    <property type="match status" value="1"/>
</dbReference>
<sequence>MASISPSASAKATSAPQGNTTLAFALVTSLFFLWGFAISMLDVLNKKFQLVLNLSKSESAWVQVVTFGAYFIMALPAGYMMKRFGYKRGIIMGLLLYAAGGLLVYPAGEAQSWTFFLIALFILACGLAFLETAANPYASVLGSPETSEQRLNLAQSFNGLGAITGPVIGGWLMFAGSSNTSAEAGWDTIQLPYIIVGIIVLVVAVIFYRTPLPEIQEEALVTDAHAHSGKTLFQHTHFVLGVFSQFLNVGAQGCIWGFFINYATETARISDQEAAYLQGIAMAFFMVGRFVGTFFMRFTRANVLLGIYSVIMVALLFVVYLHLGQISLYALMAFFFFQSITFPTIFALGVKDLGQFTKQGSSYIIMGIVGGAVFPPIMGMIADSSNTATSFLLPAACFAFIAWYGFKGSQVKN</sequence>
<dbReference type="PANTHER" id="PTHR43702:SF3">
    <property type="entry name" value="PROTEIN TSGA"/>
    <property type="match status" value="1"/>
</dbReference>
<dbReference type="GO" id="GO:1904659">
    <property type="term" value="P:D-glucose transmembrane transport"/>
    <property type="evidence" value="ECO:0007669"/>
    <property type="project" value="InterPro"/>
</dbReference>
<dbReference type="OrthoDB" id="9795150at2"/>
<evidence type="ECO:0000256" key="9">
    <source>
        <dbReference type="ARBA" id="ARBA00022989"/>
    </source>
</evidence>
<dbReference type="SUPFAM" id="SSF103473">
    <property type="entry name" value="MFS general substrate transporter"/>
    <property type="match status" value="1"/>
</dbReference>
<evidence type="ECO:0000256" key="4">
    <source>
        <dbReference type="ARBA" id="ARBA00022448"/>
    </source>
</evidence>
<dbReference type="GO" id="GO:0055056">
    <property type="term" value="F:D-glucose transmembrane transporter activity"/>
    <property type="evidence" value="ECO:0007669"/>
    <property type="project" value="InterPro"/>
</dbReference>
<evidence type="ECO:0000256" key="11">
    <source>
        <dbReference type="SAM" id="Phobius"/>
    </source>
</evidence>
<dbReference type="InterPro" id="IPR020846">
    <property type="entry name" value="MFS_dom"/>
</dbReference>
<dbReference type="NCBIfam" id="TIGR00885">
    <property type="entry name" value="fucP"/>
    <property type="match status" value="1"/>
</dbReference>
<dbReference type="Proteomes" id="UP000181790">
    <property type="component" value="Unassembled WGS sequence"/>
</dbReference>
<feature type="transmembrane region" description="Helical" evidence="11">
    <location>
        <begin position="362"/>
        <end position="382"/>
    </location>
</feature>
<comment type="subcellular location">
    <subcellularLocation>
        <location evidence="2">Cell inner membrane</location>
        <topology evidence="2">Multi-pass membrane protein</topology>
    </subcellularLocation>
</comment>
<feature type="transmembrane region" description="Helical" evidence="11">
    <location>
        <begin position="189"/>
        <end position="208"/>
    </location>
</feature>
<evidence type="ECO:0000256" key="7">
    <source>
        <dbReference type="ARBA" id="ARBA00022597"/>
    </source>
</evidence>
<evidence type="ECO:0000313" key="14">
    <source>
        <dbReference type="Proteomes" id="UP000181790"/>
    </source>
</evidence>
<dbReference type="GO" id="GO:0005886">
    <property type="term" value="C:plasma membrane"/>
    <property type="evidence" value="ECO:0007669"/>
    <property type="project" value="UniProtKB-SubCell"/>
</dbReference>
<evidence type="ECO:0000256" key="5">
    <source>
        <dbReference type="ARBA" id="ARBA00022475"/>
    </source>
</evidence>
<comment type="caution">
    <text evidence="13">The sequence shown here is derived from an EMBL/GenBank/DDBJ whole genome shotgun (WGS) entry which is preliminary data.</text>
</comment>
<dbReference type="InterPro" id="IPR036259">
    <property type="entry name" value="MFS_trans_sf"/>
</dbReference>
<feature type="transmembrane region" description="Helical" evidence="11">
    <location>
        <begin position="275"/>
        <end position="296"/>
    </location>
</feature>
<feature type="transmembrane region" description="Helical" evidence="11">
    <location>
        <begin position="303"/>
        <end position="323"/>
    </location>
</feature>
<evidence type="ECO:0000259" key="12">
    <source>
        <dbReference type="PROSITE" id="PS50850"/>
    </source>
</evidence>
<feature type="transmembrane region" description="Helical" evidence="11">
    <location>
        <begin position="60"/>
        <end position="77"/>
    </location>
</feature>
<keyword evidence="6" id="KW-0997">Cell inner membrane</keyword>
<feature type="transmembrane region" description="Helical" evidence="11">
    <location>
        <begin position="388"/>
        <end position="406"/>
    </location>
</feature>
<feature type="transmembrane region" description="Helical" evidence="11">
    <location>
        <begin position="89"/>
        <end position="107"/>
    </location>
</feature>
<dbReference type="GO" id="GO:0005354">
    <property type="term" value="F:galactose transmembrane transporter activity"/>
    <property type="evidence" value="ECO:0007669"/>
    <property type="project" value="InterPro"/>
</dbReference>
<keyword evidence="14" id="KW-1185">Reference proteome</keyword>
<evidence type="ECO:0000256" key="10">
    <source>
        <dbReference type="ARBA" id="ARBA00023136"/>
    </source>
</evidence>
<dbReference type="AlphaFoldDB" id="A0A1S2VHM4"/>
<organism evidence="13 14">
    <name type="scientific">Arsenicibacter rosenii</name>
    <dbReference type="NCBI Taxonomy" id="1750698"/>
    <lineage>
        <taxon>Bacteria</taxon>
        <taxon>Pseudomonadati</taxon>
        <taxon>Bacteroidota</taxon>
        <taxon>Cytophagia</taxon>
        <taxon>Cytophagales</taxon>
        <taxon>Spirosomataceae</taxon>
        <taxon>Arsenicibacter</taxon>
    </lineage>
</organism>
<dbReference type="NCBIfam" id="TIGR01272">
    <property type="entry name" value="gluP"/>
    <property type="match status" value="1"/>
</dbReference>
<keyword evidence="7" id="KW-0762">Sugar transport</keyword>
<protein>
    <submittedName>
        <fullName evidence="13">L-fucose:H+ symporter permease</fullName>
    </submittedName>
</protein>
<feature type="transmembrane region" description="Helical" evidence="11">
    <location>
        <begin position="21"/>
        <end position="40"/>
    </location>
</feature>
<comment type="similarity">
    <text evidence="3">Belongs to the major facilitator superfamily. FHS transporter (TC 2.A.1.7) family.</text>
</comment>
<feature type="transmembrane region" description="Helical" evidence="11">
    <location>
        <begin position="151"/>
        <end position="174"/>
    </location>
</feature>
<comment type="function">
    <text evidence="1">Intake of glucose and galactose.</text>
</comment>
<dbReference type="InterPro" id="IPR005275">
    <property type="entry name" value="Lfuc_symporter_FucP"/>
</dbReference>
<name>A0A1S2VHM4_9BACT</name>
<dbReference type="GO" id="GO:0015535">
    <property type="term" value="F:fucose:proton symporter activity"/>
    <property type="evidence" value="ECO:0007669"/>
    <property type="project" value="InterPro"/>
</dbReference>
<feature type="transmembrane region" description="Helical" evidence="11">
    <location>
        <begin position="113"/>
        <end position="130"/>
    </location>
</feature>
<reference evidence="13 14" key="1">
    <citation type="submission" date="2016-10" db="EMBL/GenBank/DDBJ databases">
        <title>Arsenicibacter rosenii gen. nov., sp. nov., an efficient arsenic-methylating bacterium isolated from an arsenic-contaminated paddy soil.</title>
        <authorList>
            <person name="Huang K."/>
        </authorList>
    </citation>
    <scope>NUCLEOTIDE SEQUENCE [LARGE SCALE GENOMIC DNA]</scope>
    <source>
        <strain evidence="13 14">SM-1</strain>
    </source>
</reference>
<keyword evidence="5" id="KW-1003">Cell membrane</keyword>
<keyword evidence="9 11" id="KW-1133">Transmembrane helix</keyword>
<evidence type="ECO:0000256" key="1">
    <source>
        <dbReference type="ARBA" id="ARBA00003321"/>
    </source>
</evidence>
<evidence type="ECO:0000313" key="13">
    <source>
        <dbReference type="EMBL" id="OIN58251.1"/>
    </source>
</evidence>
<dbReference type="InterPro" id="IPR050375">
    <property type="entry name" value="MFS_TsgA-like"/>
</dbReference>
<keyword evidence="8 11" id="KW-0812">Transmembrane</keyword>
<dbReference type="EMBL" id="MORL01000007">
    <property type="protein sequence ID" value="OIN58251.1"/>
    <property type="molecule type" value="Genomic_DNA"/>
</dbReference>
<evidence type="ECO:0000256" key="6">
    <source>
        <dbReference type="ARBA" id="ARBA00022519"/>
    </source>
</evidence>
<accession>A0A1S2VHM4</accession>
<dbReference type="InterPro" id="IPR011701">
    <property type="entry name" value="MFS"/>
</dbReference>
<dbReference type="CDD" id="cd17394">
    <property type="entry name" value="MFS_FucP_like"/>
    <property type="match status" value="1"/>
</dbReference>
<evidence type="ECO:0000256" key="2">
    <source>
        <dbReference type="ARBA" id="ARBA00004429"/>
    </source>
</evidence>
<evidence type="ECO:0000256" key="3">
    <source>
        <dbReference type="ARBA" id="ARBA00009120"/>
    </source>
</evidence>
<feature type="transmembrane region" description="Helical" evidence="11">
    <location>
        <begin position="329"/>
        <end position="350"/>
    </location>
</feature>
<feature type="domain" description="Major facilitator superfamily (MFS) profile" evidence="12">
    <location>
        <begin position="23"/>
        <end position="413"/>
    </location>
</feature>